<evidence type="ECO:0000259" key="5">
    <source>
        <dbReference type="PROSITE" id="PS51263"/>
    </source>
</evidence>
<evidence type="ECO:0000256" key="4">
    <source>
        <dbReference type="ARBA" id="ARBA00023212"/>
    </source>
</evidence>
<proteinExistence type="inferred from homology"/>
<dbReference type="SUPFAM" id="SSF55753">
    <property type="entry name" value="Actin depolymerizing proteins"/>
    <property type="match status" value="1"/>
</dbReference>
<dbReference type="PANTHER" id="PTHR11913">
    <property type="entry name" value="COFILIN-RELATED"/>
    <property type="match status" value="1"/>
</dbReference>
<dbReference type="PRINTS" id="PR00006">
    <property type="entry name" value="COFILIN"/>
</dbReference>
<reference evidence="7" key="2">
    <citation type="submission" date="2025-08" db="UniProtKB">
        <authorList>
            <consortium name="RefSeq"/>
        </authorList>
    </citation>
    <scope>IDENTIFICATION</scope>
    <source>
        <tissue evidence="7">Leaf</tissue>
    </source>
</reference>
<dbReference type="Gene3D" id="3.40.20.10">
    <property type="entry name" value="Severin"/>
    <property type="match status" value="1"/>
</dbReference>
<dbReference type="RefSeq" id="XP_010431027.1">
    <property type="nucleotide sequence ID" value="XM_010432725.1"/>
</dbReference>
<keyword evidence="6" id="KW-1185">Reference proteome</keyword>
<dbReference type="InterPro" id="IPR029006">
    <property type="entry name" value="ADF-H/Gelsolin-like_dom_sf"/>
</dbReference>
<keyword evidence="4" id="KW-0206">Cytoskeleton</keyword>
<dbReference type="CDD" id="cd11286">
    <property type="entry name" value="ADF_cofilin_like"/>
    <property type="match status" value="1"/>
</dbReference>
<dbReference type="Pfam" id="PF00241">
    <property type="entry name" value="Cofilin_ADF"/>
    <property type="match status" value="1"/>
</dbReference>
<evidence type="ECO:0000256" key="3">
    <source>
        <dbReference type="ARBA" id="ARBA00023203"/>
    </source>
</evidence>
<evidence type="ECO:0000256" key="2">
    <source>
        <dbReference type="ARBA" id="ARBA00006844"/>
    </source>
</evidence>
<feature type="domain" description="ADF-H" evidence="5">
    <location>
        <begin position="34"/>
        <end position="161"/>
    </location>
</feature>
<dbReference type="InterPro" id="IPR017904">
    <property type="entry name" value="ADF/Cofilin"/>
</dbReference>
<dbReference type="PROSITE" id="PS51263">
    <property type="entry name" value="ADF_H"/>
    <property type="match status" value="1"/>
</dbReference>
<comment type="similarity">
    <text evidence="2">Belongs to the actin-binding proteins ADF family.</text>
</comment>
<sequence length="179" mass="21347">MDPRVYPDEEMRISSSVFFTPARSFCDIDRFDLAMLVVHEDCKLKLLALKEQQIYRFIVYKIEDMQVIVENLGEREQSYDDFRASLPADDCRYAIFDFDYAAEGRKTCFIAWSPVIARLRNKMIYASNKDRFTRELDGIQKEYHATIPADMRLDVIRRHIYYNNGEIRVIYLQSRTRRS</sequence>
<dbReference type="SMART" id="SM00102">
    <property type="entry name" value="ADF"/>
    <property type="match status" value="1"/>
</dbReference>
<dbReference type="InterPro" id="IPR002108">
    <property type="entry name" value="ADF-H"/>
</dbReference>
<evidence type="ECO:0000313" key="7">
    <source>
        <dbReference type="RefSeq" id="XP_010431027.1"/>
    </source>
</evidence>
<accession>A0ABM0TTA6</accession>
<gene>
    <name evidence="7" type="primary">LOC104715308</name>
</gene>
<reference evidence="6" key="1">
    <citation type="journal article" date="2014" name="Nat. Commun.">
        <title>The emerging biofuel crop Camelina sativa retains a highly undifferentiated hexaploid genome structure.</title>
        <authorList>
            <person name="Kagale S."/>
            <person name="Koh C."/>
            <person name="Nixon J."/>
            <person name="Bollina V."/>
            <person name="Clarke W.E."/>
            <person name="Tuteja R."/>
            <person name="Spillane C."/>
            <person name="Robinson S.J."/>
            <person name="Links M.G."/>
            <person name="Clarke C."/>
            <person name="Higgins E.E."/>
            <person name="Huebert T."/>
            <person name="Sharpe A.G."/>
            <person name="Parkin I.A."/>
        </authorList>
    </citation>
    <scope>NUCLEOTIDE SEQUENCE [LARGE SCALE GENOMIC DNA]</scope>
    <source>
        <strain evidence="6">cv. DH55</strain>
    </source>
</reference>
<keyword evidence="4" id="KW-0963">Cytoplasm</keyword>
<protein>
    <submittedName>
        <fullName evidence="7">Actin-depolymerizing factor 11</fullName>
    </submittedName>
</protein>
<dbReference type="Proteomes" id="UP000694864">
    <property type="component" value="Chromosome 9"/>
</dbReference>
<dbReference type="GeneID" id="104715308"/>
<keyword evidence="3" id="KW-0009">Actin-binding</keyword>
<name>A0ABM0TTA6_CAMSA</name>
<organism evidence="6 7">
    <name type="scientific">Camelina sativa</name>
    <name type="common">False flax</name>
    <name type="synonym">Myagrum sativum</name>
    <dbReference type="NCBI Taxonomy" id="90675"/>
    <lineage>
        <taxon>Eukaryota</taxon>
        <taxon>Viridiplantae</taxon>
        <taxon>Streptophyta</taxon>
        <taxon>Embryophyta</taxon>
        <taxon>Tracheophyta</taxon>
        <taxon>Spermatophyta</taxon>
        <taxon>Magnoliopsida</taxon>
        <taxon>eudicotyledons</taxon>
        <taxon>Gunneridae</taxon>
        <taxon>Pentapetalae</taxon>
        <taxon>rosids</taxon>
        <taxon>malvids</taxon>
        <taxon>Brassicales</taxon>
        <taxon>Brassicaceae</taxon>
        <taxon>Camelineae</taxon>
        <taxon>Camelina</taxon>
    </lineage>
</organism>
<evidence type="ECO:0000313" key="6">
    <source>
        <dbReference type="Proteomes" id="UP000694864"/>
    </source>
</evidence>
<comment type="subcellular location">
    <subcellularLocation>
        <location evidence="1">Cytoplasm</location>
        <location evidence="1">Cytoskeleton</location>
    </subcellularLocation>
</comment>
<evidence type="ECO:0000256" key="1">
    <source>
        <dbReference type="ARBA" id="ARBA00004245"/>
    </source>
</evidence>